<dbReference type="InterPro" id="IPR036514">
    <property type="entry name" value="SGNH_hydro_sf"/>
</dbReference>
<dbReference type="AlphaFoldDB" id="A0A285ZT29"/>
<organism evidence="2 3">
    <name type="scientific">Pedobacter xixiisoli</name>
    <dbReference type="NCBI Taxonomy" id="1476464"/>
    <lineage>
        <taxon>Bacteria</taxon>
        <taxon>Pseudomonadati</taxon>
        <taxon>Bacteroidota</taxon>
        <taxon>Sphingobacteriia</taxon>
        <taxon>Sphingobacteriales</taxon>
        <taxon>Sphingobacteriaceae</taxon>
        <taxon>Pedobacter</taxon>
    </lineage>
</organism>
<dbReference type="RefSeq" id="WP_240775017.1">
    <property type="nucleotide sequence ID" value="NZ_OCMT01000001.1"/>
</dbReference>
<feature type="domain" description="DUF4886" evidence="1">
    <location>
        <begin position="42"/>
        <end position="213"/>
    </location>
</feature>
<dbReference type="EMBL" id="OCMT01000001">
    <property type="protein sequence ID" value="SOD12798.1"/>
    <property type="molecule type" value="Genomic_DNA"/>
</dbReference>
<evidence type="ECO:0000313" key="2">
    <source>
        <dbReference type="EMBL" id="SOD12798.1"/>
    </source>
</evidence>
<protein>
    <recommendedName>
        <fullName evidence="1">DUF4886 domain-containing protein</fullName>
    </recommendedName>
</protein>
<dbReference type="InterPro" id="IPR032616">
    <property type="entry name" value="DUF4886"/>
</dbReference>
<accession>A0A285ZT29</accession>
<dbReference type="GO" id="GO:0016788">
    <property type="term" value="F:hydrolase activity, acting on ester bonds"/>
    <property type="evidence" value="ECO:0007669"/>
    <property type="project" value="UniProtKB-ARBA"/>
</dbReference>
<keyword evidence="3" id="KW-1185">Reference proteome</keyword>
<gene>
    <name evidence="2" type="ORF">SAMN06297358_0855</name>
</gene>
<dbReference type="Pfam" id="PF16227">
    <property type="entry name" value="DUF4886"/>
    <property type="match status" value="1"/>
</dbReference>
<evidence type="ECO:0000259" key="1">
    <source>
        <dbReference type="Pfam" id="PF16227"/>
    </source>
</evidence>
<evidence type="ECO:0000313" key="3">
    <source>
        <dbReference type="Proteomes" id="UP000219281"/>
    </source>
</evidence>
<dbReference type="SUPFAM" id="SSF52266">
    <property type="entry name" value="SGNH hydrolase"/>
    <property type="match status" value="1"/>
</dbReference>
<dbReference type="Gene3D" id="3.40.50.1110">
    <property type="entry name" value="SGNH hydrolase"/>
    <property type="match status" value="1"/>
</dbReference>
<reference evidence="3" key="1">
    <citation type="submission" date="2017-09" db="EMBL/GenBank/DDBJ databases">
        <authorList>
            <person name="Varghese N."/>
            <person name="Submissions S."/>
        </authorList>
    </citation>
    <scope>NUCLEOTIDE SEQUENCE [LARGE SCALE GENOMIC DNA]</scope>
    <source>
        <strain evidence="3">CGMCC 1.12803</strain>
    </source>
</reference>
<proteinExistence type="predicted"/>
<name>A0A285ZT29_9SPHI</name>
<sequence>MNYTKMIAQKIERAKKILFSVIALMLLSNVSYGQTKSDTLRIFLIGNSFSQNASAYLPQIVKEKGKHLVIGRAELGGHSLEQHWKYVEAAESNPESVEGKPYKGKSLRTLLSEGKWDIVTLQQASYLSADKESYNPYAQKLYDFVKSIQPKAEVVLHQTWAYRADAKTFGRVAAGQLAQNQAEMWQKSREAYHAAAKQLKVRLIPVGDAFEEVATGKGYAYQKDTAFDFSNPTYPNLPNQINSLNMGYSWKNNKEFTFDANHANEAGRYLGGLIWYAFLFKDSPENIQFVPNKVPADFAKYLRKVAAQTIKNSNKK</sequence>
<dbReference type="Proteomes" id="UP000219281">
    <property type="component" value="Unassembled WGS sequence"/>
</dbReference>